<reference evidence="1" key="1">
    <citation type="submission" date="2021-07" db="EMBL/GenBank/DDBJ databases">
        <title>Aureisphaera sp. CAU 1614 isolated from sea sediment.</title>
        <authorList>
            <person name="Kim W."/>
        </authorList>
    </citation>
    <scope>NUCLEOTIDE SEQUENCE</scope>
    <source>
        <strain evidence="1">CAU 1614</strain>
    </source>
</reference>
<protein>
    <submittedName>
        <fullName evidence="1">Ribosome-associated translation inhibitor RaiA</fullName>
    </submittedName>
</protein>
<dbReference type="EMBL" id="JAHWDP010000003">
    <property type="protein sequence ID" value="MBW2938294.1"/>
    <property type="molecule type" value="Genomic_DNA"/>
</dbReference>
<gene>
    <name evidence="1" type="primary">raiA</name>
    <name evidence="1" type="ORF">KXJ69_09265</name>
</gene>
<comment type="caution">
    <text evidence="1">The sequence shown here is derived from an EMBL/GenBank/DDBJ whole genome shotgun (WGS) entry which is preliminary data.</text>
</comment>
<evidence type="ECO:0000313" key="1">
    <source>
        <dbReference type="EMBL" id="MBW2938294.1"/>
    </source>
</evidence>
<organism evidence="1 2">
    <name type="scientific">Halomarinibacterium sedimenti</name>
    <dbReference type="NCBI Taxonomy" id="2857106"/>
    <lineage>
        <taxon>Bacteria</taxon>
        <taxon>Pseudomonadati</taxon>
        <taxon>Bacteroidota</taxon>
        <taxon>Flavobacteriia</taxon>
        <taxon>Flavobacteriales</taxon>
        <taxon>Flavobacteriaceae</taxon>
        <taxon>Halomarinibacterium</taxon>
    </lineage>
</organism>
<dbReference type="RefSeq" id="WP_219052810.1">
    <property type="nucleotide sequence ID" value="NZ_JAHWDP010000003.1"/>
</dbReference>
<sequence>MTVDFQFVKIPVSEALKEYTTKKLQKIESKYNWVIHTEVFFKIENDALGEKICEMELSLPGPKIFASSKEKNFEMAVKETISDIQKQLKKRKELTFRANH</sequence>
<evidence type="ECO:0000313" key="2">
    <source>
        <dbReference type="Proteomes" id="UP001138686"/>
    </source>
</evidence>
<dbReference type="Proteomes" id="UP001138686">
    <property type="component" value="Unassembled WGS sequence"/>
</dbReference>
<accession>A0A9X1FQL3</accession>
<dbReference type="Pfam" id="PF02482">
    <property type="entry name" value="Ribosomal_S30AE"/>
    <property type="match status" value="1"/>
</dbReference>
<dbReference type="AlphaFoldDB" id="A0A9X1FQL3"/>
<dbReference type="NCBIfam" id="TIGR00741">
    <property type="entry name" value="yfiA"/>
    <property type="match status" value="1"/>
</dbReference>
<proteinExistence type="predicted"/>
<keyword evidence="2" id="KW-1185">Reference proteome</keyword>
<name>A0A9X1FQL3_9FLAO</name>
<dbReference type="InterPro" id="IPR003489">
    <property type="entry name" value="RHF/RaiA"/>
</dbReference>